<comment type="caution">
    <text evidence="2">The sequence shown here is derived from an EMBL/GenBank/DDBJ whole genome shotgun (WGS) entry which is preliminary data.</text>
</comment>
<dbReference type="InterPro" id="IPR049855">
    <property type="entry name" value="DotG/IcmE-like_C"/>
</dbReference>
<sequence length="414" mass="42630">MAARFPILDQLRTGVSSVGKRKLLIGAGVLGVTAISAYAVVKPKPKPPTSVVGFVPKLGHGGGTRNNSRSAYDQQLMKDQDALKAKKAGAHGGSYAGPFGNAVADRPRQMPQRAVAAIVPVAQTFTPQPGATHPSTQPSTQPTHPFAAMTRRHTDPTPKSVASYDPSRYQAYTAQIRSLMGQMNGPEPATNVIIKPVVAKDPPPMPVSASRTDPAEASGKIPFGVPRDRPKVLIPAGHGVYGVTKLGVSSDQGASPVEVQALSGPIAGDDMLGSFSREGDRLVIKLTSITLKDGEQASINALVVTPDTMRTAVATSVNEHYVDRIILPAAAAFVEALGGSLGQSGSVEQTSPLGGLTVFTHVNTAQAVAAGFGNAAGTLGNIIQQTAPKGPTVKLAAGTDVGVLFLSPLKASTP</sequence>
<organism evidence="2 3">
    <name type="scientific">Acidiphilium rubrum</name>
    <dbReference type="NCBI Taxonomy" id="526"/>
    <lineage>
        <taxon>Bacteria</taxon>
        <taxon>Pseudomonadati</taxon>
        <taxon>Pseudomonadota</taxon>
        <taxon>Alphaproteobacteria</taxon>
        <taxon>Acetobacterales</taxon>
        <taxon>Acidocellaceae</taxon>
        <taxon>Acidiphilium</taxon>
    </lineage>
</organism>
<name>A0A8G2FF63_ACIRU</name>
<dbReference type="EMBL" id="FTNE01000023">
    <property type="protein sequence ID" value="SIR29661.1"/>
    <property type="molecule type" value="Genomic_DNA"/>
</dbReference>
<accession>A0A8G2FF63</accession>
<dbReference type="OrthoDB" id="7226251at2"/>
<dbReference type="AlphaFoldDB" id="A0A8G2FF63"/>
<reference evidence="2 3" key="1">
    <citation type="submission" date="2017-01" db="EMBL/GenBank/DDBJ databases">
        <authorList>
            <person name="Varghese N."/>
            <person name="Submissions S."/>
        </authorList>
    </citation>
    <scope>NUCLEOTIDE SEQUENCE [LARGE SCALE GENOMIC DNA]</scope>
    <source>
        <strain evidence="2 3">ATCC 35905</strain>
    </source>
</reference>
<evidence type="ECO:0000313" key="3">
    <source>
        <dbReference type="Proteomes" id="UP000186308"/>
    </source>
</evidence>
<evidence type="ECO:0000256" key="1">
    <source>
        <dbReference type="SAM" id="MobiDB-lite"/>
    </source>
</evidence>
<protein>
    <submittedName>
        <fullName evidence="2">Intracellular multiplication protein IcmE</fullName>
    </submittedName>
</protein>
<dbReference type="RefSeq" id="WP_051657361.1">
    <property type="nucleotide sequence ID" value="NZ_FTNE01000023.1"/>
</dbReference>
<feature type="region of interest" description="Disordered" evidence="1">
    <location>
        <begin position="203"/>
        <end position="224"/>
    </location>
</feature>
<proteinExistence type="predicted"/>
<dbReference type="Proteomes" id="UP000186308">
    <property type="component" value="Unassembled WGS sequence"/>
</dbReference>
<evidence type="ECO:0000313" key="2">
    <source>
        <dbReference type="EMBL" id="SIR29661.1"/>
    </source>
</evidence>
<dbReference type="CDD" id="cd16431">
    <property type="entry name" value="IcmE"/>
    <property type="match status" value="1"/>
</dbReference>
<gene>
    <name evidence="2" type="ORF">SAMN05421828_12335</name>
</gene>
<keyword evidence="3" id="KW-1185">Reference proteome</keyword>